<proteinExistence type="predicted"/>
<feature type="compositionally biased region" description="Polar residues" evidence="6">
    <location>
        <begin position="417"/>
        <end position="432"/>
    </location>
</feature>
<keyword evidence="2 5" id="KW-0728">SH3 domain</keyword>
<accession>A0A0L0DI12</accession>
<comment type="subcellular location">
    <subcellularLocation>
        <location evidence="1">Cytoplasm</location>
    </subcellularLocation>
</comment>
<evidence type="ECO:0000256" key="6">
    <source>
        <dbReference type="SAM" id="MobiDB-lite"/>
    </source>
</evidence>
<evidence type="ECO:0000259" key="7">
    <source>
        <dbReference type="PROSITE" id="PS50002"/>
    </source>
</evidence>
<evidence type="ECO:0000256" key="5">
    <source>
        <dbReference type="PROSITE-ProRule" id="PRU00192"/>
    </source>
</evidence>
<keyword evidence="9" id="KW-1185">Reference proteome</keyword>
<dbReference type="GeneID" id="25566770"/>
<name>A0A0L0DI12_THETB</name>
<evidence type="ECO:0000256" key="3">
    <source>
        <dbReference type="ARBA" id="ARBA00022490"/>
    </source>
</evidence>
<sequence length="566" mass="61119">MSDVSGKSTMSDVSGKSSVVGLPAAAMTGRKRAATSEARMRGFETLVRRLRDSKRMLKHVSGFLSDVAAAEEHYGRALAKAVAKASMDFSVEYDSLRECVSTLVGLVMETGIRATERSETLAREILTPMRAFKEYFKNEPKEDVRVEAKLHKELSSLRATLPKLREKYHGKSRDDEELQKATVEIMNTAVLSSVEVMKLTEKQVKAVKEAKVAEANYTRAVEATTELVARYNLYAEQSCVRFEALERERAEFLQARLESVTRLLVDPHPGQTTAKQALVTAVDNIQSRTDMQTFVKVYRTSSLREQPPTFVPYVSILRTPSDDTVQTSCVSSQRSSMAAVSDGAGSGTDGGVGETGSVLGGGTDAGGGSDGGRGEASSASPAHLAAGAGAASLLAVPLLLPAGMMASREPAAGQSPGGVSNRQWRMSYSPQLSRDEAKARRRRIGRAGFKSTSDLPVVALGDSIRRSSGTRRINSVYVSAGTGPENVAGALAPFPPPPESLHMLRRSLVNHEARTAHELTLFVDDYVEVLEVDESGWWKGRVCGEEGLFYARATVEVDELVLKHGS</sequence>
<keyword evidence="3" id="KW-0963">Cytoplasm</keyword>
<evidence type="ECO:0000313" key="9">
    <source>
        <dbReference type="Proteomes" id="UP000054408"/>
    </source>
</evidence>
<organism evidence="8 9">
    <name type="scientific">Thecamonas trahens ATCC 50062</name>
    <dbReference type="NCBI Taxonomy" id="461836"/>
    <lineage>
        <taxon>Eukaryota</taxon>
        <taxon>Apusozoa</taxon>
        <taxon>Apusomonadida</taxon>
        <taxon>Apusomonadidae</taxon>
        <taxon>Thecamonas</taxon>
    </lineage>
</organism>
<dbReference type="GO" id="GO:0005737">
    <property type="term" value="C:cytoplasm"/>
    <property type="evidence" value="ECO:0007669"/>
    <property type="project" value="TreeGrafter"/>
</dbReference>
<dbReference type="STRING" id="461836.A0A0L0DI12"/>
<dbReference type="GO" id="GO:0043226">
    <property type="term" value="C:organelle"/>
    <property type="evidence" value="ECO:0007669"/>
    <property type="project" value="UniProtKB-ARBA"/>
</dbReference>
<dbReference type="InterPro" id="IPR027267">
    <property type="entry name" value="AH/BAR_dom_sf"/>
</dbReference>
<gene>
    <name evidence="8" type="ORF">AMSG_07972</name>
</gene>
<evidence type="ECO:0000256" key="2">
    <source>
        <dbReference type="ARBA" id="ARBA00022443"/>
    </source>
</evidence>
<dbReference type="SUPFAM" id="SSF103657">
    <property type="entry name" value="BAR/IMD domain-like"/>
    <property type="match status" value="1"/>
</dbReference>
<evidence type="ECO:0000313" key="8">
    <source>
        <dbReference type="EMBL" id="KNC51875.1"/>
    </source>
</evidence>
<dbReference type="Proteomes" id="UP000054408">
    <property type="component" value="Unassembled WGS sequence"/>
</dbReference>
<feature type="compositionally biased region" description="Gly residues" evidence="6">
    <location>
        <begin position="344"/>
        <end position="371"/>
    </location>
</feature>
<dbReference type="InterPro" id="IPR001060">
    <property type="entry name" value="FCH_dom"/>
</dbReference>
<dbReference type="eggNOG" id="KOG2398">
    <property type="taxonomic scope" value="Eukaryota"/>
</dbReference>
<dbReference type="OrthoDB" id="10255964at2759"/>
<dbReference type="Gene3D" id="1.20.1270.60">
    <property type="entry name" value="Arfaptin homology (AH) domain/BAR domain"/>
    <property type="match status" value="1"/>
</dbReference>
<dbReference type="RefSeq" id="XP_013755734.1">
    <property type="nucleotide sequence ID" value="XM_013900280.1"/>
</dbReference>
<dbReference type="Pfam" id="PF00018">
    <property type="entry name" value="SH3_1"/>
    <property type="match status" value="1"/>
</dbReference>
<dbReference type="AlphaFoldDB" id="A0A0L0DI12"/>
<feature type="domain" description="SH3" evidence="7">
    <location>
        <begin position="500"/>
        <end position="559"/>
    </location>
</feature>
<dbReference type="SMART" id="SM00326">
    <property type="entry name" value="SH3"/>
    <property type="match status" value="1"/>
</dbReference>
<dbReference type="EMBL" id="GL349470">
    <property type="protein sequence ID" value="KNC51875.1"/>
    <property type="molecule type" value="Genomic_DNA"/>
</dbReference>
<keyword evidence="4" id="KW-0597">Phosphoprotein</keyword>
<dbReference type="Gene3D" id="2.30.30.40">
    <property type="entry name" value="SH3 Domains"/>
    <property type="match status" value="1"/>
</dbReference>
<dbReference type="InterPro" id="IPR036028">
    <property type="entry name" value="SH3-like_dom_sf"/>
</dbReference>
<dbReference type="PROSITE" id="PS50002">
    <property type="entry name" value="SH3"/>
    <property type="match status" value="1"/>
</dbReference>
<dbReference type="PANTHER" id="PTHR23065:SF7">
    <property type="entry name" value="NOSTRIN, ISOFORM H"/>
    <property type="match status" value="1"/>
</dbReference>
<feature type="compositionally biased region" description="Polar residues" evidence="6">
    <location>
        <begin position="325"/>
        <end position="336"/>
    </location>
</feature>
<dbReference type="PANTHER" id="PTHR23065">
    <property type="entry name" value="PROLINE-SERINE-THREONINE PHOSPHATASE INTERACTING PROTEIN 1"/>
    <property type="match status" value="1"/>
</dbReference>
<protein>
    <recommendedName>
        <fullName evidence="7">SH3 domain-containing protein</fullName>
    </recommendedName>
</protein>
<feature type="region of interest" description="Disordered" evidence="6">
    <location>
        <begin position="409"/>
        <end position="436"/>
    </location>
</feature>
<evidence type="ECO:0000256" key="1">
    <source>
        <dbReference type="ARBA" id="ARBA00004496"/>
    </source>
</evidence>
<dbReference type="InterPro" id="IPR001452">
    <property type="entry name" value="SH3_domain"/>
</dbReference>
<reference evidence="8 9" key="1">
    <citation type="submission" date="2010-05" db="EMBL/GenBank/DDBJ databases">
        <title>The Genome Sequence of Thecamonas trahens ATCC 50062.</title>
        <authorList>
            <consortium name="The Broad Institute Genome Sequencing Platform"/>
            <person name="Russ C."/>
            <person name="Cuomo C."/>
            <person name="Shea T."/>
            <person name="Young S.K."/>
            <person name="Zeng Q."/>
            <person name="Koehrsen M."/>
            <person name="Haas B."/>
            <person name="Borodovsky M."/>
            <person name="Guigo R."/>
            <person name="Alvarado L."/>
            <person name="Berlin A."/>
            <person name="Bochicchio J."/>
            <person name="Borenstein D."/>
            <person name="Chapman S."/>
            <person name="Chen Z."/>
            <person name="Freedman E."/>
            <person name="Gellesch M."/>
            <person name="Goldberg J."/>
            <person name="Griggs A."/>
            <person name="Gujja S."/>
            <person name="Heilman E."/>
            <person name="Heiman D."/>
            <person name="Hepburn T."/>
            <person name="Howarth C."/>
            <person name="Jen D."/>
            <person name="Larson L."/>
            <person name="Mehta T."/>
            <person name="Park D."/>
            <person name="Pearson M."/>
            <person name="Roberts A."/>
            <person name="Saif S."/>
            <person name="Shenoy N."/>
            <person name="Sisk P."/>
            <person name="Stolte C."/>
            <person name="Sykes S."/>
            <person name="Thomson T."/>
            <person name="Walk T."/>
            <person name="White J."/>
            <person name="Yandava C."/>
            <person name="Burger G."/>
            <person name="Gray M.W."/>
            <person name="Holland P.W.H."/>
            <person name="King N."/>
            <person name="Lang F.B.F."/>
            <person name="Roger A.J."/>
            <person name="Ruiz-Trillo I."/>
            <person name="Lander E."/>
            <person name="Nusbaum C."/>
        </authorList>
    </citation>
    <scope>NUCLEOTIDE SEQUENCE [LARGE SCALE GENOMIC DNA]</scope>
    <source>
        <strain evidence="8 9">ATCC 50062</strain>
    </source>
</reference>
<evidence type="ECO:0000256" key="4">
    <source>
        <dbReference type="ARBA" id="ARBA00022553"/>
    </source>
</evidence>
<feature type="region of interest" description="Disordered" evidence="6">
    <location>
        <begin position="325"/>
        <end position="380"/>
    </location>
</feature>
<dbReference type="SUPFAM" id="SSF50044">
    <property type="entry name" value="SH3-domain"/>
    <property type="match status" value="1"/>
</dbReference>
<dbReference type="GO" id="GO:0005886">
    <property type="term" value="C:plasma membrane"/>
    <property type="evidence" value="ECO:0007669"/>
    <property type="project" value="TreeGrafter"/>
</dbReference>
<dbReference type="Pfam" id="PF00611">
    <property type="entry name" value="FCH"/>
    <property type="match status" value="1"/>
</dbReference>